<reference evidence="2" key="1">
    <citation type="submission" date="2020-02" db="EMBL/GenBank/DDBJ databases">
        <authorList>
            <person name="Meier V. D."/>
        </authorList>
    </citation>
    <scope>NUCLEOTIDE SEQUENCE</scope>
    <source>
        <strain evidence="2">AVDCRST_MAG39</strain>
    </source>
</reference>
<name>A0A6J4SI87_9SPHN</name>
<protein>
    <submittedName>
        <fullName evidence="2">Uncharacterized protein</fullName>
    </submittedName>
</protein>
<gene>
    <name evidence="2" type="ORF">AVDCRST_MAG39-1039</name>
</gene>
<feature type="compositionally biased region" description="Low complexity" evidence="1">
    <location>
        <begin position="18"/>
        <end position="35"/>
    </location>
</feature>
<accession>A0A6J4SI87</accession>
<feature type="non-terminal residue" evidence="2">
    <location>
        <position position="1"/>
    </location>
</feature>
<proteinExistence type="predicted"/>
<organism evidence="2">
    <name type="scientific">uncultured Sphingomonadaceae bacterium</name>
    <dbReference type="NCBI Taxonomy" id="169976"/>
    <lineage>
        <taxon>Bacteria</taxon>
        <taxon>Pseudomonadati</taxon>
        <taxon>Pseudomonadota</taxon>
        <taxon>Alphaproteobacteria</taxon>
        <taxon>Sphingomonadales</taxon>
        <taxon>Sphingomonadaceae</taxon>
        <taxon>environmental samples</taxon>
    </lineage>
</organism>
<sequence>DSRRPPAPLRSDLRSPRRSGAAPRSAPAGGAVARVARARPRRAAARGVRPRPAARARRRSAFLRDQRGGRLGLLRRLPVL</sequence>
<dbReference type="AlphaFoldDB" id="A0A6J4SI87"/>
<evidence type="ECO:0000256" key="1">
    <source>
        <dbReference type="SAM" id="MobiDB-lite"/>
    </source>
</evidence>
<feature type="compositionally biased region" description="Basic residues" evidence="1">
    <location>
        <begin position="36"/>
        <end position="59"/>
    </location>
</feature>
<feature type="region of interest" description="Disordered" evidence="1">
    <location>
        <begin position="1"/>
        <end position="59"/>
    </location>
</feature>
<feature type="non-terminal residue" evidence="2">
    <location>
        <position position="80"/>
    </location>
</feature>
<dbReference type="EMBL" id="CADCVW010000039">
    <property type="protein sequence ID" value="CAA9494193.1"/>
    <property type="molecule type" value="Genomic_DNA"/>
</dbReference>
<evidence type="ECO:0000313" key="2">
    <source>
        <dbReference type="EMBL" id="CAA9494193.1"/>
    </source>
</evidence>